<protein>
    <submittedName>
        <fullName evidence="4">Uncharacterized protein</fullName>
    </submittedName>
</protein>
<keyword evidence="2" id="KW-0472">Membrane</keyword>
<evidence type="ECO:0000256" key="1">
    <source>
        <dbReference type="SAM" id="MobiDB-lite"/>
    </source>
</evidence>
<organism evidence="4 5">
    <name type="scientific">Pleurodeles waltl</name>
    <name type="common">Iberian ribbed newt</name>
    <dbReference type="NCBI Taxonomy" id="8319"/>
    <lineage>
        <taxon>Eukaryota</taxon>
        <taxon>Metazoa</taxon>
        <taxon>Chordata</taxon>
        <taxon>Craniata</taxon>
        <taxon>Vertebrata</taxon>
        <taxon>Euteleostomi</taxon>
        <taxon>Amphibia</taxon>
        <taxon>Batrachia</taxon>
        <taxon>Caudata</taxon>
        <taxon>Salamandroidea</taxon>
        <taxon>Salamandridae</taxon>
        <taxon>Pleurodelinae</taxon>
        <taxon>Pleurodeles</taxon>
    </lineage>
</organism>
<proteinExistence type="predicted"/>
<keyword evidence="3" id="KW-0732">Signal</keyword>
<comment type="caution">
    <text evidence="4">The sequence shown here is derived from an EMBL/GenBank/DDBJ whole genome shotgun (WGS) entry which is preliminary data.</text>
</comment>
<dbReference type="EMBL" id="JANPWB010000015">
    <property type="protein sequence ID" value="KAJ1091621.1"/>
    <property type="molecule type" value="Genomic_DNA"/>
</dbReference>
<keyword evidence="2" id="KW-0812">Transmembrane</keyword>
<feature type="signal peptide" evidence="3">
    <location>
        <begin position="1"/>
        <end position="18"/>
    </location>
</feature>
<feature type="compositionally biased region" description="Basic and acidic residues" evidence="1">
    <location>
        <begin position="150"/>
        <end position="169"/>
    </location>
</feature>
<feature type="compositionally biased region" description="Basic and acidic residues" evidence="1">
    <location>
        <begin position="181"/>
        <end position="197"/>
    </location>
</feature>
<gene>
    <name evidence="4" type="ORF">NDU88_004738</name>
</gene>
<evidence type="ECO:0000256" key="3">
    <source>
        <dbReference type="SAM" id="SignalP"/>
    </source>
</evidence>
<feature type="compositionally biased region" description="Acidic residues" evidence="1">
    <location>
        <begin position="207"/>
        <end position="217"/>
    </location>
</feature>
<sequence>MITMRLLVLIVFLSGVLAIGNSGGPVEGSLVTEPSAVQDGVEDDSEEKNTPIAEKGMFINASQTSVKNLSDTSRKEYSTQDVEDSAVPNLPDAELKIPLSTVEKEKALKEDRKYLPTQDGEKVEEMQPSLTMVEGVKPMTYEVSPSSQNEEMKLPNQEKEEKTRVKTLTKEPWLKDSSIQKWEEEKQLTLDEEKVSEPDSEQSFSDVAEEVPLDEVESLTKNAEGVKKPLLLDDEEAKTLFEALWEDVNEEADASNFSEESEGGQPNATSVPLNEDDLVKASIPQMGDNETLQDDSYTVFVFEKDDDDEDAVSQSHEEYGNANTWVIFEEDEDDEDTTSESWIEPGEMTWLAFDDEDNSNESMMRNSSVLISQRQDDGDKDGVLVRLEPGDDDDATPESQEGFDEILYQDRNNGIKTGYDFSDQKNRNSQKEETLSRHFYAYLVATAIIIIILYAVYHNNGKIIAFVMEKKSKGGWRTSDANYQFLDNKV</sequence>
<feature type="transmembrane region" description="Helical" evidence="2">
    <location>
        <begin position="439"/>
        <end position="457"/>
    </location>
</feature>
<dbReference type="Proteomes" id="UP001066276">
    <property type="component" value="Chromosome 11"/>
</dbReference>
<reference evidence="4" key="1">
    <citation type="journal article" date="2022" name="bioRxiv">
        <title>Sequencing and chromosome-scale assembly of the giantPleurodeles waltlgenome.</title>
        <authorList>
            <person name="Brown T."/>
            <person name="Elewa A."/>
            <person name="Iarovenko S."/>
            <person name="Subramanian E."/>
            <person name="Araus A.J."/>
            <person name="Petzold A."/>
            <person name="Susuki M."/>
            <person name="Suzuki K.-i.T."/>
            <person name="Hayashi T."/>
            <person name="Toyoda A."/>
            <person name="Oliveira C."/>
            <person name="Osipova E."/>
            <person name="Leigh N.D."/>
            <person name="Simon A."/>
            <person name="Yun M.H."/>
        </authorList>
    </citation>
    <scope>NUCLEOTIDE SEQUENCE</scope>
    <source>
        <strain evidence="4">20211129_DDA</strain>
        <tissue evidence="4">Liver</tissue>
    </source>
</reference>
<keyword evidence="5" id="KW-1185">Reference proteome</keyword>
<feature type="region of interest" description="Disordered" evidence="1">
    <location>
        <begin position="144"/>
        <end position="169"/>
    </location>
</feature>
<keyword evidence="2" id="KW-1133">Transmembrane helix</keyword>
<evidence type="ECO:0000313" key="5">
    <source>
        <dbReference type="Proteomes" id="UP001066276"/>
    </source>
</evidence>
<feature type="chain" id="PRO_5044012190" evidence="3">
    <location>
        <begin position="19"/>
        <end position="490"/>
    </location>
</feature>
<evidence type="ECO:0000256" key="2">
    <source>
        <dbReference type="SAM" id="Phobius"/>
    </source>
</evidence>
<feature type="region of interest" description="Disordered" evidence="1">
    <location>
        <begin position="181"/>
        <end position="220"/>
    </location>
</feature>
<name>A0AAV7LJ22_PLEWA</name>
<dbReference type="AlphaFoldDB" id="A0AAV7LJ22"/>
<dbReference type="Pfam" id="PF17818">
    <property type="entry name" value="KCT2"/>
    <property type="match status" value="1"/>
</dbReference>
<accession>A0AAV7LJ22</accession>
<evidence type="ECO:0000313" key="4">
    <source>
        <dbReference type="EMBL" id="KAJ1091621.1"/>
    </source>
</evidence>
<feature type="region of interest" description="Disordered" evidence="1">
    <location>
        <begin position="250"/>
        <end position="272"/>
    </location>
</feature>